<evidence type="ECO:0000256" key="12">
    <source>
        <dbReference type="SAM" id="Phobius"/>
    </source>
</evidence>
<dbReference type="GO" id="GO:0015087">
    <property type="term" value="F:cobalt ion transmembrane transporter activity"/>
    <property type="evidence" value="ECO:0007669"/>
    <property type="project" value="TreeGrafter"/>
</dbReference>
<dbReference type="InterPro" id="IPR045861">
    <property type="entry name" value="CorA_cytoplasmic_dom"/>
</dbReference>
<feature type="transmembrane region" description="Helical" evidence="12">
    <location>
        <begin position="338"/>
        <end position="358"/>
    </location>
</feature>
<feature type="transmembrane region" description="Helical" evidence="12">
    <location>
        <begin position="307"/>
        <end position="326"/>
    </location>
</feature>
<dbReference type="GO" id="GO:0000287">
    <property type="term" value="F:magnesium ion binding"/>
    <property type="evidence" value="ECO:0007669"/>
    <property type="project" value="TreeGrafter"/>
</dbReference>
<keyword evidence="4" id="KW-1003">Cell membrane</keyword>
<dbReference type="PANTHER" id="PTHR46494:SF1">
    <property type="entry name" value="CORA FAMILY METAL ION TRANSPORTER (EUROFUNG)"/>
    <property type="match status" value="1"/>
</dbReference>
<dbReference type="Pfam" id="PF01544">
    <property type="entry name" value="CorA"/>
    <property type="match status" value="1"/>
</dbReference>
<dbReference type="PANTHER" id="PTHR46494">
    <property type="entry name" value="CORA FAMILY METAL ION TRANSPORTER (EUROFUNG)"/>
    <property type="match status" value="1"/>
</dbReference>
<protein>
    <submittedName>
        <fullName evidence="13">Transporter</fullName>
    </submittedName>
</protein>
<evidence type="ECO:0000313" key="13">
    <source>
        <dbReference type="EMBL" id="APF40862.1"/>
    </source>
</evidence>
<dbReference type="Gene3D" id="3.30.460.20">
    <property type="entry name" value="CorA soluble domain-like"/>
    <property type="match status" value="1"/>
</dbReference>
<comment type="subcellular location">
    <subcellularLocation>
        <location evidence="1">Cell membrane</location>
        <topology evidence="1">Multi-pass membrane protein</topology>
    </subcellularLocation>
</comment>
<dbReference type="CDD" id="cd12830">
    <property type="entry name" value="MtCorA-like"/>
    <property type="match status" value="1"/>
</dbReference>
<dbReference type="AlphaFoldDB" id="A0A1L2ZP72"/>
<dbReference type="Proteomes" id="UP000183530">
    <property type="component" value="Chromosome"/>
</dbReference>
<dbReference type="GO" id="GO:0050897">
    <property type="term" value="F:cobalt ion binding"/>
    <property type="evidence" value="ECO:0007669"/>
    <property type="project" value="TreeGrafter"/>
</dbReference>
<evidence type="ECO:0000256" key="1">
    <source>
        <dbReference type="ARBA" id="ARBA00004651"/>
    </source>
</evidence>
<gene>
    <name evidence="13" type="ORF">BHE16_07355</name>
</gene>
<evidence type="ECO:0000256" key="6">
    <source>
        <dbReference type="ARBA" id="ARBA00022842"/>
    </source>
</evidence>
<dbReference type="STRING" id="556325.BHE16_07355"/>
<dbReference type="InterPro" id="IPR045863">
    <property type="entry name" value="CorA_TM1_TM2"/>
</dbReference>
<dbReference type="GO" id="GO:0005886">
    <property type="term" value="C:plasma membrane"/>
    <property type="evidence" value="ECO:0007669"/>
    <property type="project" value="UniProtKB-SubCell"/>
</dbReference>
<evidence type="ECO:0000256" key="5">
    <source>
        <dbReference type="ARBA" id="ARBA00022692"/>
    </source>
</evidence>
<evidence type="ECO:0000256" key="7">
    <source>
        <dbReference type="ARBA" id="ARBA00022989"/>
    </source>
</evidence>
<reference evidence="13 14" key="1">
    <citation type="submission" date="2016-11" db="EMBL/GenBank/DDBJ databases">
        <title>Genome sequencing of Zhihengliuella aestuarii B18 antagonistic to Plasmodiophora brassicae.</title>
        <authorList>
            <person name="Luo Y."/>
        </authorList>
    </citation>
    <scope>NUCLEOTIDE SEQUENCE [LARGE SCALE GENOMIC DNA]</scope>
    <source>
        <strain evidence="13 14">B18</strain>
    </source>
</reference>
<dbReference type="SUPFAM" id="SSF143865">
    <property type="entry name" value="CorA soluble domain-like"/>
    <property type="match status" value="1"/>
</dbReference>
<accession>A0A1L2ZP72</accession>
<evidence type="ECO:0000256" key="11">
    <source>
        <dbReference type="ARBA" id="ARBA00045497"/>
    </source>
</evidence>
<comment type="similarity">
    <text evidence="2">Belongs to the CorA metal ion transporter (MIT) (TC 1.A.35) family.</text>
</comment>
<evidence type="ECO:0000256" key="9">
    <source>
        <dbReference type="ARBA" id="ARBA00023136"/>
    </source>
</evidence>
<keyword evidence="14" id="KW-1185">Reference proteome</keyword>
<evidence type="ECO:0000256" key="4">
    <source>
        <dbReference type="ARBA" id="ARBA00022475"/>
    </source>
</evidence>
<evidence type="ECO:0000256" key="10">
    <source>
        <dbReference type="ARBA" id="ARBA00034269"/>
    </source>
</evidence>
<proteinExistence type="inferred from homology"/>
<keyword evidence="7 12" id="KW-1133">Transmembrane helix</keyword>
<dbReference type="KEGG" id="nae:BHE16_07355"/>
<comment type="catalytic activity">
    <reaction evidence="10">
        <text>Mg(2+)(in) = Mg(2+)(out)</text>
        <dbReference type="Rhea" id="RHEA:29827"/>
        <dbReference type="ChEBI" id="CHEBI:18420"/>
    </reaction>
</comment>
<keyword evidence="3" id="KW-0813">Transport</keyword>
<dbReference type="EMBL" id="CP018135">
    <property type="protein sequence ID" value="APF40862.1"/>
    <property type="molecule type" value="Genomic_DNA"/>
</dbReference>
<dbReference type="SUPFAM" id="SSF144083">
    <property type="entry name" value="Magnesium transport protein CorA, transmembrane region"/>
    <property type="match status" value="1"/>
</dbReference>
<evidence type="ECO:0000313" key="14">
    <source>
        <dbReference type="Proteomes" id="UP000183530"/>
    </source>
</evidence>
<dbReference type="GO" id="GO:0015095">
    <property type="term" value="F:magnesium ion transmembrane transporter activity"/>
    <property type="evidence" value="ECO:0007669"/>
    <property type="project" value="TreeGrafter"/>
</dbReference>
<dbReference type="RefSeq" id="WP_071894339.1">
    <property type="nucleotide sequence ID" value="NZ_CP018135.1"/>
</dbReference>
<sequence>MPIVDHAIYVQGKRIPTPDDFRQTLEIMRAKDGVCWMGLYRPTPDEIHEVAEEFDLHELAVEDTLESHQRAKMDQYGEHTFVVLRPARYLDDVEKVEFGELHVYVGPDFVITVRQAEVPELSPVRHRMEEEVDLLTMGPPAILYAILDQVVDEYEPVADGLEKDIEEIEAELFTGNAHVSRRIYELFREVVEFQRATAPLERVVSLLRRRITGEASDSNPFLEFRERDFLRSTTTSGPVSEAETREHERIIELDRHYRDVHDHIMRINERVVQMKSLLTNALSLSSTLSSQSSAEAGVEQNEQMKKISSWAAILFAPSLIGSIYGMNFNHMPELQWVAGYPLALSLMFVLSFGLWAIFKHNKWL</sequence>
<name>A0A1L2ZP72_9MICC</name>
<dbReference type="InterPro" id="IPR002523">
    <property type="entry name" value="MgTranspt_CorA/ZnTranspt_ZntB"/>
</dbReference>
<keyword evidence="8" id="KW-0406">Ion transport</keyword>
<dbReference type="Gene3D" id="1.20.58.340">
    <property type="entry name" value="Magnesium transport protein CorA, transmembrane region"/>
    <property type="match status" value="2"/>
</dbReference>
<comment type="function">
    <text evidence="11">Mediates influx of magnesium ions. Alternates between open and closed states. Activated by low cytoplasmic Mg(2+) levels. Inactive when cytoplasmic Mg(2+) levels are high.</text>
</comment>
<keyword evidence="9 12" id="KW-0472">Membrane</keyword>
<keyword evidence="5 12" id="KW-0812">Transmembrane</keyword>
<dbReference type="OrthoDB" id="9803416at2"/>
<organism evidence="13 14">
    <name type="scientific">Neomicrococcus aestuarii</name>
    <dbReference type="NCBI Taxonomy" id="556325"/>
    <lineage>
        <taxon>Bacteria</taxon>
        <taxon>Bacillati</taxon>
        <taxon>Actinomycetota</taxon>
        <taxon>Actinomycetes</taxon>
        <taxon>Micrococcales</taxon>
        <taxon>Micrococcaceae</taxon>
        <taxon>Neomicrococcus</taxon>
    </lineage>
</organism>
<evidence type="ECO:0000256" key="8">
    <source>
        <dbReference type="ARBA" id="ARBA00023065"/>
    </source>
</evidence>
<keyword evidence="6" id="KW-0460">Magnesium</keyword>
<dbReference type="FunFam" id="1.20.58.340:FF:000004">
    <property type="entry name" value="Magnesium transport protein CorA"/>
    <property type="match status" value="1"/>
</dbReference>
<evidence type="ECO:0000256" key="2">
    <source>
        <dbReference type="ARBA" id="ARBA00009765"/>
    </source>
</evidence>
<evidence type="ECO:0000256" key="3">
    <source>
        <dbReference type="ARBA" id="ARBA00022448"/>
    </source>
</evidence>